<reference evidence="1" key="1">
    <citation type="submission" date="2021-06" db="EMBL/GenBank/DDBJ databases">
        <authorList>
            <person name="Kallberg Y."/>
            <person name="Tangrot J."/>
            <person name="Rosling A."/>
        </authorList>
    </citation>
    <scope>NUCLEOTIDE SEQUENCE</scope>
    <source>
        <strain evidence="1">CL356</strain>
    </source>
</reference>
<comment type="caution">
    <text evidence="1">The sequence shown here is derived from an EMBL/GenBank/DDBJ whole genome shotgun (WGS) entry which is preliminary data.</text>
</comment>
<name>A0ACA9N6R2_9GLOM</name>
<keyword evidence="2" id="KW-1185">Reference proteome</keyword>
<gene>
    <name evidence="1" type="ORF">ACOLOM_LOCUS7800</name>
</gene>
<protein>
    <submittedName>
        <fullName evidence="1">12687_t:CDS:1</fullName>
    </submittedName>
</protein>
<accession>A0ACA9N6R2</accession>
<sequence length="203" mass="23276">MSNVLNLTFDFFPAVSKFDSKTLKKYNSSLSDDRKACYAGHYEVYRSIINNGYRNALILEDDVDIELNITSIVHGIYPTLPPNWDLLYVGHCWFENKEPCDNKTTSAFRLYYSKMPVCTHAYAVSFAAAQRLVKMLTFLTEPIDVQLINWIKAGFLKSFSIDPPAIVQRQAKDDQTDIPSSGKSFKFYLKNSTLDFLDHKKTN</sequence>
<dbReference type="Proteomes" id="UP000789525">
    <property type="component" value="Unassembled WGS sequence"/>
</dbReference>
<evidence type="ECO:0000313" key="1">
    <source>
        <dbReference type="EMBL" id="CAG8636230.1"/>
    </source>
</evidence>
<organism evidence="1 2">
    <name type="scientific">Acaulospora colombiana</name>
    <dbReference type="NCBI Taxonomy" id="27376"/>
    <lineage>
        <taxon>Eukaryota</taxon>
        <taxon>Fungi</taxon>
        <taxon>Fungi incertae sedis</taxon>
        <taxon>Mucoromycota</taxon>
        <taxon>Glomeromycotina</taxon>
        <taxon>Glomeromycetes</taxon>
        <taxon>Diversisporales</taxon>
        <taxon>Acaulosporaceae</taxon>
        <taxon>Acaulospora</taxon>
    </lineage>
</organism>
<dbReference type="EMBL" id="CAJVPT010018686">
    <property type="protein sequence ID" value="CAG8636230.1"/>
    <property type="molecule type" value="Genomic_DNA"/>
</dbReference>
<proteinExistence type="predicted"/>
<evidence type="ECO:0000313" key="2">
    <source>
        <dbReference type="Proteomes" id="UP000789525"/>
    </source>
</evidence>